<dbReference type="EMBL" id="GBRD01003980">
    <property type="protein sequence ID" value="JAG61841.1"/>
    <property type="molecule type" value="Transcribed_RNA"/>
</dbReference>
<dbReference type="EMBL" id="GBHO01018101">
    <property type="protein sequence ID" value="JAG25503.1"/>
    <property type="molecule type" value="Transcribed_RNA"/>
</dbReference>
<dbReference type="PANTHER" id="PTHR11011">
    <property type="entry name" value="MALE STERILITY PROTEIN 2-RELATED"/>
    <property type="match status" value="1"/>
</dbReference>
<feature type="transmembrane region" description="Helical" evidence="10">
    <location>
        <begin position="467"/>
        <end position="484"/>
    </location>
</feature>
<gene>
    <name evidence="13" type="ORF">CM83_72709</name>
    <name evidence="14" type="ORF">CM83_72711</name>
</gene>
<keyword evidence="8 10" id="KW-0472">Membrane</keyword>
<feature type="transmembrane region" description="Helical" evidence="10">
    <location>
        <begin position="348"/>
        <end position="366"/>
    </location>
</feature>
<comment type="subcellular location">
    <subcellularLocation>
        <location evidence="1">Membrane</location>
        <topology evidence="1">Multi-pass membrane protein</topology>
    </subcellularLocation>
</comment>
<evidence type="ECO:0000313" key="14">
    <source>
        <dbReference type="EMBL" id="JAG25504.1"/>
    </source>
</evidence>
<comment type="function">
    <text evidence="10">Catalyzes the reduction of fatty acyl-CoA to fatty alcohols.</text>
</comment>
<evidence type="ECO:0000313" key="15">
    <source>
        <dbReference type="EMBL" id="JAG61840.1"/>
    </source>
</evidence>
<evidence type="ECO:0000256" key="3">
    <source>
        <dbReference type="ARBA" id="ARBA00022516"/>
    </source>
</evidence>
<feature type="domain" description="Thioester reductase (TE)" evidence="12">
    <location>
        <begin position="17"/>
        <end position="287"/>
    </location>
</feature>
<evidence type="ECO:0000256" key="7">
    <source>
        <dbReference type="ARBA" id="ARBA00023098"/>
    </source>
</evidence>
<name>A0A0A9Y316_LYGHE</name>
<reference evidence="15" key="3">
    <citation type="submission" date="2014-09" db="EMBL/GenBank/DDBJ databases">
        <authorList>
            <person name="Magalhaes I.L.F."/>
            <person name="Oliveira U."/>
            <person name="Santos F.R."/>
            <person name="Vidigal T.H.D.A."/>
            <person name="Brescovit A.D."/>
            <person name="Santos A.J."/>
        </authorList>
    </citation>
    <scope>NUCLEOTIDE SEQUENCE</scope>
</reference>
<keyword evidence="5 10" id="KW-0521">NADP</keyword>
<organism evidence="13">
    <name type="scientific">Lygus hesperus</name>
    <name type="common">Western plant bug</name>
    <dbReference type="NCBI Taxonomy" id="30085"/>
    <lineage>
        <taxon>Eukaryota</taxon>
        <taxon>Metazoa</taxon>
        <taxon>Ecdysozoa</taxon>
        <taxon>Arthropoda</taxon>
        <taxon>Hexapoda</taxon>
        <taxon>Insecta</taxon>
        <taxon>Pterygota</taxon>
        <taxon>Neoptera</taxon>
        <taxon>Paraneoptera</taxon>
        <taxon>Hemiptera</taxon>
        <taxon>Heteroptera</taxon>
        <taxon>Panheteroptera</taxon>
        <taxon>Cimicomorpha</taxon>
        <taxon>Miridae</taxon>
        <taxon>Mirini</taxon>
        <taxon>Lygus</taxon>
    </lineage>
</organism>
<dbReference type="EC" id="1.2.1.84" evidence="10"/>
<evidence type="ECO:0000259" key="12">
    <source>
        <dbReference type="Pfam" id="PF07993"/>
    </source>
</evidence>
<evidence type="ECO:0000256" key="9">
    <source>
        <dbReference type="ARBA" id="ARBA00052530"/>
    </source>
</evidence>
<dbReference type="EMBL" id="GBHO01018100">
    <property type="protein sequence ID" value="JAG25504.1"/>
    <property type="molecule type" value="Transcribed_RNA"/>
</dbReference>
<keyword evidence="10" id="KW-0560">Oxidoreductase</keyword>
<dbReference type="InterPro" id="IPR036291">
    <property type="entry name" value="NAD(P)-bd_dom_sf"/>
</dbReference>
<evidence type="ECO:0000256" key="5">
    <source>
        <dbReference type="ARBA" id="ARBA00022857"/>
    </source>
</evidence>
<dbReference type="InterPro" id="IPR033640">
    <property type="entry name" value="FAR_C"/>
</dbReference>
<evidence type="ECO:0000256" key="2">
    <source>
        <dbReference type="ARBA" id="ARBA00005928"/>
    </source>
</evidence>
<reference evidence="13" key="2">
    <citation type="submission" date="2014-07" db="EMBL/GenBank/DDBJ databases">
        <authorList>
            <person name="Hull J."/>
        </authorList>
    </citation>
    <scope>NUCLEOTIDE SEQUENCE</scope>
</reference>
<dbReference type="InterPro" id="IPR013120">
    <property type="entry name" value="FAR_NAD-bd"/>
</dbReference>
<dbReference type="SUPFAM" id="SSF51735">
    <property type="entry name" value="NAD(P)-binding Rossmann-fold domains"/>
    <property type="match status" value="1"/>
</dbReference>
<dbReference type="Gene3D" id="3.40.50.720">
    <property type="entry name" value="NAD(P)-binding Rossmann-like Domain"/>
    <property type="match status" value="1"/>
</dbReference>
<dbReference type="InterPro" id="IPR026055">
    <property type="entry name" value="FAR"/>
</dbReference>
<proteinExistence type="inferred from homology"/>
<dbReference type="CDD" id="cd09071">
    <property type="entry name" value="FAR_C"/>
    <property type="match status" value="1"/>
</dbReference>
<dbReference type="AlphaFoldDB" id="A0A0A9Y316"/>
<dbReference type="PANTHER" id="PTHR11011:SF45">
    <property type="entry name" value="FATTY ACYL-COA REDUCTASE CG8306-RELATED"/>
    <property type="match status" value="1"/>
</dbReference>
<dbReference type="GO" id="GO:0102965">
    <property type="term" value="F:alcohol-forming long-chain fatty acyl-CoA reductase activity"/>
    <property type="evidence" value="ECO:0007669"/>
    <property type="project" value="UniProtKB-EC"/>
</dbReference>
<keyword evidence="4 10" id="KW-0812">Transmembrane</keyword>
<dbReference type="GO" id="GO:0035336">
    <property type="term" value="P:long-chain fatty-acyl-CoA metabolic process"/>
    <property type="evidence" value="ECO:0007669"/>
    <property type="project" value="TreeGrafter"/>
</dbReference>
<evidence type="ECO:0000256" key="4">
    <source>
        <dbReference type="ARBA" id="ARBA00022692"/>
    </source>
</evidence>
<sequence>MSPSAVNEFYKGKNVFITGGTGFVGICLIEKLLRCTEINTIYLLVRPKKGVEASARLEDIKKNSVFGELVKSRGADVFSKLSIVGGDVSEENLGLSSADRQTLVDNVHVVFHSAATLDFEANLSSTVRINLQGTQRVVELCKQIKDLKALLHVSSAYVNSHLLEPEEKIYTVPKTAAEVIQLVQTGSEQELEEKTPEILGEYINTYTFTKALAEQEVAASISSFPSAIVRPSQICAAWKEPAPGWTISKNGPQGFLMGVMKGVVRRLPVDSTITTDYIPVDVVVNGMVVAAWNAATTRPSATPIFHLTSSTSNPFQWSQLTSRMDELFHTYPLKGAVWYPALKLHSTLFMFKLSALIFHWIPAYILDTVTRVSGGRPILVRMHTNIGNSLERLKPFIFTQWKFANKRTQVLHDSLSSEDQETFTLDIRSLSWVDYFEKMGLGVRSYLHNENINNLAAARKKDNVLKVLNYIIQAVFIFLVWTLMTTITGTTYFGTVFTILPTLLAIYSLL</sequence>
<evidence type="ECO:0000259" key="11">
    <source>
        <dbReference type="Pfam" id="PF03015"/>
    </source>
</evidence>
<keyword evidence="3 10" id="KW-0444">Lipid biosynthesis</keyword>
<dbReference type="GO" id="GO:0016020">
    <property type="term" value="C:membrane"/>
    <property type="evidence" value="ECO:0007669"/>
    <property type="project" value="UniProtKB-SubCell"/>
</dbReference>
<evidence type="ECO:0000256" key="6">
    <source>
        <dbReference type="ARBA" id="ARBA00022989"/>
    </source>
</evidence>
<evidence type="ECO:0000256" key="1">
    <source>
        <dbReference type="ARBA" id="ARBA00004141"/>
    </source>
</evidence>
<evidence type="ECO:0000256" key="8">
    <source>
        <dbReference type="ARBA" id="ARBA00023136"/>
    </source>
</evidence>
<dbReference type="GO" id="GO:0080019">
    <property type="term" value="F:alcohol-forming very long-chain fatty acyl-CoA reductase activity"/>
    <property type="evidence" value="ECO:0007669"/>
    <property type="project" value="InterPro"/>
</dbReference>
<dbReference type="Pfam" id="PF03015">
    <property type="entry name" value="Sterile"/>
    <property type="match status" value="1"/>
</dbReference>
<evidence type="ECO:0000313" key="13">
    <source>
        <dbReference type="EMBL" id="JAG25503.1"/>
    </source>
</evidence>
<dbReference type="CDD" id="cd05236">
    <property type="entry name" value="FAR-N_SDR_e"/>
    <property type="match status" value="1"/>
</dbReference>
<keyword evidence="7 10" id="KW-0443">Lipid metabolism</keyword>
<dbReference type="EMBL" id="GBRD01003978">
    <property type="protein sequence ID" value="JAG61843.1"/>
    <property type="molecule type" value="Transcribed_RNA"/>
</dbReference>
<feature type="domain" description="Fatty acyl-CoA reductase C-terminal" evidence="11">
    <location>
        <begin position="358"/>
        <end position="450"/>
    </location>
</feature>
<dbReference type="EMBL" id="GBRD01003981">
    <property type="protein sequence ID" value="JAG61840.1"/>
    <property type="molecule type" value="Transcribed_RNA"/>
</dbReference>
<feature type="transmembrane region" description="Helical" evidence="10">
    <location>
        <begin position="490"/>
        <end position="509"/>
    </location>
</feature>
<accession>A0A0A9Y316</accession>
<protein>
    <recommendedName>
        <fullName evidence="10">Fatty acyl-CoA reductase</fullName>
        <ecNumber evidence="10">1.2.1.84</ecNumber>
    </recommendedName>
</protein>
<evidence type="ECO:0000256" key="10">
    <source>
        <dbReference type="RuleBase" id="RU363097"/>
    </source>
</evidence>
<dbReference type="Pfam" id="PF07993">
    <property type="entry name" value="NAD_binding_4"/>
    <property type="match status" value="1"/>
</dbReference>
<comment type="catalytic activity">
    <reaction evidence="9 10">
        <text>a long-chain fatty acyl-CoA + 2 NADPH + 2 H(+) = a long-chain primary fatty alcohol + 2 NADP(+) + CoA</text>
        <dbReference type="Rhea" id="RHEA:52716"/>
        <dbReference type="ChEBI" id="CHEBI:15378"/>
        <dbReference type="ChEBI" id="CHEBI:57287"/>
        <dbReference type="ChEBI" id="CHEBI:57783"/>
        <dbReference type="ChEBI" id="CHEBI:58349"/>
        <dbReference type="ChEBI" id="CHEBI:77396"/>
        <dbReference type="ChEBI" id="CHEBI:83139"/>
        <dbReference type="EC" id="1.2.1.84"/>
    </reaction>
</comment>
<keyword evidence="6 10" id="KW-1133">Transmembrane helix</keyword>
<comment type="similarity">
    <text evidence="2 10">Belongs to the fatty acyl-CoA reductase family.</text>
</comment>
<reference evidence="13" key="1">
    <citation type="journal article" date="2014" name="PLoS ONE">
        <title>Transcriptome-Based Identification of ABC Transporters in the Western Tarnished Plant Bug Lygus hesperus.</title>
        <authorList>
            <person name="Hull J.J."/>
            <person name="Chaney K."/>
            <person name="Geib S.M."/>
            <person name="Fabrick J.A."/>
            <person name="Brent C.S."/>
            <person name="Walsh D."/>
            <person name="Lavine L.C."/>
        </authorList>
    </citation>
    <scope>NUCLEOTIDE SEQUENCE</scope>
</reference>
<dbReference type="FunFam" id="3.40.50.720:FF:000143">
    <property type="entry name" value="Fatty acyl-CoA reductase"/>
    <property type="match status" value="1"/>
</dbReference>
<dbReference type="GO" id="GO:0005777">
    <property type="term" value="C:peroxisome"/>
    <property type="evidence" value="ECO:0007669"/>
    <property type="project" value="TreeGrafter"/>
</dbReference>